<keyword evidence="3" id="KW-0131">Cell cycle</keyword>
<proteinExistence type="inferred from homology"/>
<gene>
    <name evidence="8" type="ORF">BDA99DRAFT_528294</name>
</gene>
<dbReference type="InterPro" id="IPR019156">
    <property type="entry name" value="Ataxin-10_domain"/>
</dbReference>
<name>A0AAD5P916_9FUNG</name>
<dbReference type="GO" id="GO:0005829">
    <property type="term" value="C:cytosol"/>
    <property type="evidence" value="ECO:0007669"/>
    <property type="project" value="TreeGrafter"/>
</dbReference>
<dbReference type="PANTHER" id="PTHR13255:SF0">
    <property type="entry name" value="ATAXIN-10"/>
    <property type="match status" value="1"/>
</dbReference>
<dbReference type="Pfam" id="PF09759">
    <property type="entry name" value="Atx10homo_assoc"/>
    <property type="match status" value="1"/>
</dbReference>
<comment type="function">
    <text evidence="4">May play a role in the regulation of cytokinesis.</text>
</comment>
<sequence>MIKTITSDLDKCINNPIDATVQNKLEYTLLEAVKESVTDATFRSQLGRTPGFWHTTCLALPILAQEPTLYACLVPLLKLVRNAVVNENVNQQLAIEHGTLLEIEKILSSRLESHDQEAMTILQIGVQAICNMMTGNNHALETIWKEWMENVDRAHIYSELLGINNDGVVMATMILILNCTRHSQDRCQIMVKAKMGQALLNAILNDLEQLHSDEQNKNFELGYSIISQLIDQGHFTTMYQNIENASNKMNGKLTMLIKVMDSKIHAYKQGEFPGFLGPESLDMISKLVHQLCQRAIFVMEQVIEGQVPPTALEMDDISEIYTALVLILQTSSTLLTLNDQGHAEFKEMLINQDSLDIVTDLLKRCETMDQKKQPGFNYLKRDSVRLLGALCYEDRRMQDKIRVIGGIPIILAQCKIEDANPYLREYAIFALRNILQNNPENQAIIEELKPQEAVQTDELTEMGLKAKLVDGQVKLEKA</sequence>
<dbReference type="InterPro" id="IPR051374">
    <property type="entry name" value="Ataxin-10/CTR86_families"/>
</dbReference>
<evidence type="ECO:0000313" key="8">
    <source>
        <dbReference type="EMBL" id="KAI9245227.1"/>
    </source>
</evidence>
<dbReference type="Gene3D" id="1.25.10.10">
    <property type="entry name" value="Leucine-rich Repeat Variant"/>
    <property type="match status" value="1"/>
</dbReference>
<evidence type="ECO:0000256" key="5">
    <source>
        <dbReference type="ARBA" id="ARBA00044801"/>
    </source>
</evidence>
<dbReference type="Proteomes" id="UP001209540">
    <property type="component" value="Unassembled WGS sequence"/>
</dbReference>
<evidence type="ECO:0000256" key="3">
    <source>
        <dbReference type="ARBA" id="ARBA00023306"/>
    </source>
</evidence>
<dbReference type="AlphaFoldDB" id="A0AAD5P916"/>
<reference evidence="8" key="1">
    <citation type="journal article" date="2022" name="IScience">
        <title>Evolution of zygomycete secretomes and the origins of terrestrial fungal ecologies.</title>
        <authorList>
            <person name="Chang Y."/>
            <person name="Wang Y."/>
            <person name="Mondo S."/>
            <person name="Ahrendt S."/>
            <person name="Andreopoulos W."/>
            <person name="Barry K."/>
            <person name="Beard J."/>
            <person name="Benny G.L."/>
            <person name="Blankenship S."/>
            <person name="Bonito G."/>
            <person name="Cuomo C."/>
            <person name="Desiro A."/>
            <person name="Gervers K.A."/>
            <person name="Hundley H."/>
            <person name="Kuo A."/>
            <person name="LaButti K."/>
            <person name="Lang B.F."/>
            <person name="Lipzen A."/>
            <person name="O'Donnell K."/>
            <person name="Pangilinan J."/>
            <person name="Reynolds N."/>
            <person name="Sandor L."/>
            <person name="Smith M.E."/>
            <person name="Tsang A."/>
            <person name="Grigoriev I.V."/>
            <person name="Stajich J.E."/>
            <person name="Spatafora J.W."/>
        </authorList>
    </citation>
    <scope>NUCLEOTIDE SEQUENCE</scope>
    <source>
        <strain evidence="8">RSA 2281</strain>
    </source>
</reference>
<organism evidence="8 9">
    <name type="scientific">Phascolomyces articulosus</name>
    <dbReference type="NCBI Taxonomy" id="60185"/>
    <lineage>
        <taxon>Eukaryota</taxon>
        <taxon>Fungi</taxon>
        <taxon>Fungi incertae sedis</taxon>
        <taxon>Mucoromycota</taxon>
        <taxon>Mucoromycotina</taxon>
        <taxon>Mucoromycetes</taxon>
        <taxon>Mucorales</taxon>
        <taxon>Lichtheimiaceae</taxon>
        <taxon>Phascolomyces</taxon>
    </lineage>
</organism>
<feature type="domain" description="Ataxin-10" evidence="7">
    <location>
        <begin position="379"/>
        <end position="475"/>
    </location>
</feature>
<dbReference type="EMBL" id="JAIXMP010000053">
    <property type="protein sequence ID" value="KAI9245227.1"/>
    <property type="molecule type" value="Genomic_DNA"/>
</dbReference>
<dbReference type="GO" id="GO:0051301">
    <property type="term" value="P:cell division"/>
    <property type="evidence" value="ECO:0007669"/>
    <property type="project" value="UniProtKB-KW"/>
</dbReference>
<evidence type="ECO:0000256" key="2">
    <source>
        <dbReference type="ARBA" id="ARBA00022618"/>
    </source>
</evidence>
<evidence type="ECO:0000313" key="9">
    <source>
        <dbReference type="Proteomes" id="UP001209540"/>
    </source>
</evidence>
<evidence type="ECO:0000256" key="1">
    <source>
        <dbReference type="ARBA" id="ARBA00008384"/>
    </source>
</evidence>
<dbReference type="InterPro" id="IPR016024">
    <property type="entry name" value="ARM-type_fold"/>
</dbReference>
<evidence type="ECO:0000256" key="4">
    <source>
        <dbReference type="ARBA" id="ARBA00044746"/>
    </source>
</evidence>
<protein>
    <recommendedName>
        <fullName evidence="5">Ataxin-10 homolog</fullName>
    </recommendedName>
    <alternativeName>
        <fullName evidence="6">Copper transport protein 86</fullName>
    </alternativeName>
</protein>
<dbReference type="SUPFAM" id="SSF48371">
    <property type="entry name" value="ARM repeat"/>
    <property type="match status" value="1"/>
</dbReference>
<comment type="caution">
    <text evidence="8">The sequence shown here is derived from an EMBL/GenBank/DDBJ whole genome shotgun (WGS) entry which is preliminary data.</text>
</comment>
<evidence type="ECO:0000256" key="6">
    <source>
        <dbReference type="ARBA" id="ARBA00044805"/>
    </source>
</evidence>
<comment type="similarity">
    <text evidence="1">Belongs to the ataxin-10 family.</text>
</comment>
<accession>A0AAD5P916</accession>
<dbReference type="InterPro" id="IPR011989">
    <property type="entry name" value="ARM-like"/>
</dbReference>
<keyword evidence="9" id="KW-1185">Reference proteome</keyword>
<dbReference type="PANTHER" id="PTHR13255">
    <property type="entry name" value="ATAXIN-10"/>
    <property type="match status" value="1"/>
</dbReference>
<keyword evidence="2" id="KW-0132">Cell division</keyword>
<reference evidence="8" key="2">
    <citation type="submission" date="2023-02" db="EMBL/GenBank/DDBJ databases">
        <authorList>
            <consortium name="DOE Joint Genome Institute"/>
            <person name="Mondo S.J."/>
            <person name="Chang Y."/>
            <person name="Wang Y."/>
            <person name="Ahrendt S."/>
            <person name="Andreopoulos W."/>
            <person name="Barry K."/>
            <person name="Beard J."/>
            <person name="Benny G.L."/>
            <person name="Blankenship S."/>
            <person name="Bonito G."/>
            <person name="Cuomo C."/>
            <person name="Desiro A."/>
            <person name="Gervers K.A."/>
            <person name="Hundley H."/>
            <person name="Kuo A."/>
            <person name="LaButti K."/>
            <person name="Lang B.F."/>
            <person name="Lipzen A."/>
            <person name="O'Donnell K."/>
            <person name="Pangilinan J."/>
            <person name="Reynolds N."/>
            <person name="Sandor L."/>
            <person name="Smith M.W."/>
            <person name="Tsang A."/>
            <person name="Grigoriev I.V."/>
            <person name="Stajich J.E."/>
            <person name="Spatafora J.W."/>
        </authorList>
    </citation>
    <scope>NUCLEOTIDE SEQUENCE</scope>
    <source>
        <strain evidence="8">RSA 2281</strain>
    </source>
</reference>
<evidence type="ECO:0000259" key="7">
    <source>
        <dbReference type="Pfam" id="PF09759"/>
    </source>
</evidence>